<evidence type="ECO:0000313" key="11">
    <source>
        <dbReference type="Proteomes" id="UP000219331"/>
    </source>
</evidence>
<keyword evidence="5" id="KW-0235">DNA replication</keyword>
<comment type="similarity">
    <text evidence="7">Belongs to the DNA polymerase HolA subunit family.</text>
</comment>
<dbReference type="PANTHER" id="PTHR34388:SF1">
    <property type="entry name" value="DNA POLYMERASE III SUBUNIT DELTA"/>
    <property type="match status" value="1"/>
</dbReference>
<accession>A0A285S2L5</accession>
<dbReference type="STRING" id="538381.GCA_001696535_04197"/>
<evidence type="ECO:0000256" key="8">
    <source>
        <dbReference type="ARBA" id="ARBA00049244"/>
    </source>
</evidence>
<dbReference type="GO" id="GO:0006261">
    <property type="term" value="P:DNA-templated DNA replication"/>
    <property type="evidence" value="ECO:0007669"/>
    <property type="project" value="TreeGrafter"/>
</dbReference>
<keyword evidence="6" id="KW-0239">DNA-directed DNA polymerase</keyword>
<dbReference type="InterPro" id="IPR027417">
    <property type="entry name" value="P-loop_NTPase"/>
</dbReference>
<keyword evidence="4" id="KW-0548">Nucleotidyltransferase</keyword>
<keyword evidence="11" id="KW-1185">Reference proteome</keyword>
<protein>
    <recommendedName>
        <fullName evidence="2">DNA polymerase III subunit delta</fullName>
        <ecNumber evidence="1">2.7.7.7</ecNumber>
    </recommendedName>
</protein>
<evidence type="ECO:0000256" key="1">
    <source>
        <dbReference type="ARBA" id="ARBA00012417"/>
    </source>
</evidence>
<name>A0A285S2L5_9HYPH</name>
<dbReference type="Proteomes" id="UP000219331">
    <property type="component" value="Unassembled WGS sequence"/>
</dbReference>
<dbReference type="SUPFAM" id="SSF48019">
    <property type="entry name" value="post-AAA+ oligomerization domain-like"/>
    <property type="match status" value="1"/>
</dbReference>
<dbReference type="InterPro" id="IPR005790">
    <property type="entry name" value="DNA_polIII_delta"/>
</dbReference>
<dbReference type="GO" id="GO:0003677">
    <property type="term" value="F:DNA binding"/>
    <property type="evidence" value="ECO:0007669"/>
    <property type="project" value="InterPro"/>
</dbReference>
<dbReference type="InterPro" id="IPR008921">
    <property type="entry name" value="DNA_pol3_clamp-load_cplx_C"/>
</dbReference>
<proteinExistence type="inferred from homology"/>
<dbReference type="Gene3D" id="3.40.50.300">
    <property type="entry name" value="P-loop containing nucleotide triphosphate hydrolases"/>
    <property type="match status" value="1"/>
</dbReference>
<evidence type="ECO:0000256" key="7">
    <source>
        <dbReference type="ARBA" id="ARBA00034754"/>
    </source>
</evidence>
<feature type="domain" description="DNA polymerase III delta N-terminal" evidence="9">
    <location>
        <begin position="24"/>
        <end position="89"/>
    </location>
</feature>
<dbReference type="EMBL" id="OBML01000003">
    <property type="protein sequence ID" value="SOB99316.1"/>
    <property type="molecule type" value="Genomic_DNA"/>
</dbReference>
<comment type="catalytic activity">
    <reaction evidence="8">
        <text>DNA(n) + a 2'-deoxyribonucleoside 5'-triphosphate = DNA(n+1) + diphosphate</text>
        <dbReference type="Rhea" id="RHEA:22508"/>
        <dbReference type="Rhea" id="RHEA-COMP:17339"/>
        <dbReference type="Rhea" id="RHEA-COMP:17340"/>
        <dbReference type="ChEBI" id="CHEBI:33019"/>
        <dbReference type="ChEBI" id="CHEBI:61560"/>
        <dbReference type="ChEBI" id="CHEBI:173112"/>
        <dbReference type="EC" id="2.7.7.7"/>
    </reaction>
</comment>
<dbReference type="InterPro" id="IPR010372">
    <property type="entry name" value="DNA_pol3_delta_N"/>
</dbReference>
<dbReference type="SUPFAM" id="SSF52540">
    <property type="entry name" value="P-loop containing nucleoside triphosphate hydrolases"/>
    <property type="match status" value="1"/>
</dbReference>
<dbReference type="EC" id="2.7.7.7" evidence="1"/>
<dbReference type="OrthoDB" id="9804983at2"/>
<dbReference type="PANTHER" id="PTHR34388">
    <property type="entry name" value="DNA POLYMERASE III SUBUNIT DELTA"/>
    <property type="match status" value="1"/>
</dbReference>
<reference evidence="10 11" key="1">
    <citation type="submission" date="2017-08" db="EMBL/GenBank/DDBJ databases">
        <authorList>
            <person name="de Groot N.N."/>
        </authorList>
    </citation>
    <scope>NUCLEOTIDE SEQUENCE [LARGE SCALE GENOMIC DNA]</scope>
    <source>
        <strain evidence="10 11">USBA 352</strain>
    </source>
</reference>
<gene>
    <name evidence="10" type="ORF">SAMN05421512_10383</name>
</gene>
<evidence type="ECO:0000256" key="2">
    <source>
        <dbReference type="ARBA" id="ARBA00017703"/>
    </source>
</evidence>
<dbReference type="Gene3D" id="1.10.8.60">
    <property type="match status" value="1"/>
</dbReference>
<evidence type="ECO:0000256" key="5">
    <source>
        <dbReference type="ARBA" id="ARBA00022705"/>
    </source>
</evidence>
<sequence length="346" mass="37046">MVALKAGEIDRFIADPPADVSLILVFGPDTGLVSERAQALVTRASGGVDDPFSLVRLDAGEVVSDPARLIDEASTVPLFGGRRVVWLRDGAGKNLTPAVDPLFGEQRAESALVVIEAGDLKKGTGLRGKFERDRKAVAIPCYGDEARDLERVVDGELREAGLAISREARQALMGLLGADRLASRGEVRKLCLYAYGRERIDLADVEAVIGDASAFAVDELIDAAALGDLGKLDHGLERLSASGQRADMIASAALRHFQFLARARAEVDRGVPPARVVEQARPPIFYKRRDLVSRELSLWSGEDLAKAGERLADAVAAARKSPALAEALVGDVLLTLGRVARSRARR</sequence>
<dbReference type="GO" id="GO:0009360">
    <property type="term" value="C:DNA polymerase III complex"/>
    <property type="evidence" value="ECO:0007669"/>
    <property type="project" value="InterPro"/>
</dbReference>
<dbReference type="RefSeq" id="WP_067338092.1">
    <property type="nucleotide sequence ID" value="NZ_JAJGNR010000003.1"/>
</dbReference>
<evidence type="ECO:0000259" key="9">
    <source>
        <dbReference type="Pfam" id="PF06144"/>
    </source>
</evidence>
<keyword evidence="3" id="KW-0808">Transferase</keyword>
<dbReference type="NCBIfam" id="TIGR01128">
    <property type="entry name" value="holA"/>
    <property type="match status" value="1"/>
</dbReference>
<evidence type="ECO:0000256" key="3">
    <source>
        <dbReference type="ARBA" id="ARBA00022679"/>
    </source>
</evidence>
<dbReference type="Gene3D" id="1.20.272.10">
    <property type="match status" value="1"/>
</dbReference>
<organism evidence="10 11">
    <name type="scientific">Stappia indica</name>
    <dbReference type="NCBI Taxonomy" id="538381"/>
    <lineage>
        <taxon>Bacteria</taxon>
        <taxon>Pseudomonadati</taxon>
        <taxon>Pseudomonadota</taxon>
        <taxon>Alphaproteobacteria</taxon>
        <taxon>Hyphomicrobiales</taxon>
        <taxon>Stappiaceae</taxon>
        <taxon>Stappia</taxon>
    </lineage>
</organism>
<evidence type="ECO:0000313" key="10">
    <source>
        <dbReference type="EMBL" id="SOB99316.1"/>
    </source>
</evidence>
<evidence type="ECO:0000256" key="4">
    <source>
        <dbReference type="ARBA" id="ARBA00022695"/>
    </source>
</evidence>
<evidence type="ECO:0000256" key="6">
    <source>
        <dbReference type="ARBA" id="ARBA00022932"/>
    </source>
</evidence>
<dbReference type="Pfam" id="PF06144">
    <property type="entry name" value="DNA_pol3_delta"/>
    <property type="match status" value="1"/>
</dbReference>
<dbReference type="AlphaFoldDB" id="A0A285S2L5"/>
<dbReference type="GO" id="GO:0003887">
    <property type="term" value="F:DNA-directed DNA polymerase activity"/>
    <property type="evidence" value="ECO:0007669"/>
    <property type="project" value="UniProtKB-KW"/>
</dbReference>